<dbReference type="InterPro" id="IPR008995">
    <property type="entry name" value="Mo/tungstate-bd_C_term_dom"/>
</dbReference>
<dbReference type="AlphaFoldDB" id="A0A5A9GP56"/>
<dbReference type="InterPro" id="IPR027417">
    <property type="entry name" value="P-loop_NTPase"/>
</dbReference>
<keyword evidence="6" id="KW-1185">Reference proteome</keyword>
<keyword evidence="2" id="KW-0547">Nucleotide-binding</keyword>
<evidence type="ECO:0000256" key="2">
    <source>
        <dbReference type="ARBA" id="ARBA00022741"/>
    </source>
</evidence>
<dbReference type="GO" id="GO:0015847">
    <property type="term" value="P:putrescine transport"/>
    <property type="evidence" value="ECO:0007669"/>
    <property type="project" value="UniProtKB-ARBA"/>
</dbReference>
<dbReference type="InterPro" id="IPR050093">
    <property type="entry name" value="ABC_SmlMolc_Importer"/>
</dbReference>
<dbReference type="FunFam" id="3.40.50.300:FF:000133">
    <property type="entry name" value="Spermidine/putrescine import ATP-binding protein PotA"/>
    <property type="match status" value="1"/>
</dbReference>
<feature type="domain" description="ABC transporter" evidence="4">
    <location>
        <begin position="5"/>
        <end position="235"/>
    </location>
</feature>
<protein>
    <submittedName>
        <fullName evidence="5">ABC transporter ATP-binding protein</fullName>
    </submittedName>
</protein>
<evidence type="ECO:0000256" key="3">
    <source>
        <dbReference type="ARBA" id="ARBA00022840"/>
    </source>
</evidence>
<dbReference type="InterPro" id="IPR003593">
    <property type="entry name" value="AAA+_ATPase"/>
</dbReference>
<evidence type="ECO:0000259" key="4">
    <source>
        <dbReference type="PROSITE" id="PS50893"/>
    </source>
</evidence>
<evidence type="ECO:0000256" key="1">
    <source>
        <dbReference type="ARBA" id="ARBA00022448"/>
    </source>
</evidence>
<dbReference type="GO" id="GO:0022857">
    <property type="term" value="F:transmembrane transporter activity"/>
    <property type="evidence" value="ECO:0007669"/>
    <property type="project" value="InterPro"/>
</dbReference>
<dbReference type="OrthoDB" id="9802264at2"/>
<dbReference type="InterPro" id="IPR013611">
    <property type="entry name" value="Transp-assoc_OB_typ2"/>
</dbReference>
<dbReference type="PANTHER" id="PTHR42781:SF4">
    <property type="entry name" value="SPERMIDINE_PUTRESCINE IMPORT ATP-BINDING PROTEIN POTA"/>
    <property type="match status" value="1"/>
</dbReference>
<dbReference type="RefSeq" id="WP_149231516.1">
    <property type="nucleotide sequence ID" value="NZ_JALJXJ010000005.1"/>
</dbReference>
<keyword evidence="1" id="KW-0813">Transport</keyword>
<dbReference type="GO" id="GO:0005524">
    <property type="term" value="F:ATP binding"/>
    <property type="evidence" value="ECO:0007669"/>
    <property type="project" value="UniProtKB-KW"/>
</dbReference>
<comment type="caution">
    <text evidence="5">The sequence shown here is derived from an EMBL/GenBank/DDBJ whole genome shotgun (WGS) entry which is preliminary data.</text>
</comment>
<evidence type="ECO:0000313" key="5">
    <source>
        <dbReference type="EMBL" id="KAA0596120.1"/>
    </source>
</evidence>
<dbReference type="PROSITE" id="PS00211">
    <property type="entry name" value="ABC_TRANSPORTER_1"/>
    <property type="match status" value="1"/>
</dbReference>
<name>A0A5A9GP56_AZOLI</name>
<dbReference type="Pfam" id="PF08402">
    <property type="entry name" value="TOBE_2"/>
    <property type="match status" value="1"/>
</dbReference>
<dbReference type="GO" id="GO:0043190">
    <property type="term" value="C:ATP-binding cassette (ABC) transporter complex"/>
    <property type="evidence" value="ECO:0007669"/>
    <property type="project" value="InterPro"/>
</dbReference>
<dbReference type="SMART" id="SM00382">
    <property type="entry name" value="AAA"/>
    <property type="match status" value="1"/>
</dbReference>
<dbReference type="EMBL" id="VTTN01000004">
    <property type="protein sequence ID" value="KAA0596120.1"/>
    <property type="molecule type" value="Genomic_DNA"/>
</dbReference>
<dbReference type="Gene3D" id="2.40.50.100">
    <property type="match status" value="1"/>
</dbReference>
<dbReference type="SUPFAM" id="SSF52540">
    <property type="entry name" value="P-loop containing nucleoside triphosphate hydrolases"/>
    <property type="match status" value="1"/>
</dbReference>
<sequence length="370" mass="39608">MTAPVSIINATKTFVGFTALDNVCLDIAAGEFIVLLGPSGCGKTTLLSILGGFLSPTSGRVMIGGKDMTHVAPAKRPTTTMFQDYALFPHMRLKDNVGFGLRMRGVARAARDERAKALLDLVGLKESAEKKPHELSGGQRQRVALARALAVDPDVLLLDEPLGALDLQLRRQMQDELKAIQKRVGTTFVHVTHDQEEAMAIADRIAVMNRGRVEDFGPPAEIYMRPRSLFSAGFLGETNFLPGVVEALDAATAKVVTAIGDLVLPRRNFTAAEPDPGQQVTLCIRPEHFRRAGEAVRPLTPLGQARIADAAFFGTHYRCHLKPAAAGDPAGDLTIMAHMPPSAMVADGQDIVLAVNAEDVVALPTPAGRA</sequence>
<dbReference type="InterPro" id="IPR003439">
    <property type="entry name" value="ABC_transporter-like_ATP-bd"/>
</dbReference>
<dbReference type="Proteomes" id="UP000324927">
    <property type="component" value="Unassembled WGS sequence"/>
</dbReference>
<dbReference type="Pfam" id="PF00005">
    <property type="entry name" value="ABC_tran"/>
    <property type="match status" value="1"/>
</dbReference>
<dbReference type="InterPro" id="IPR017871">
    <property type="entry name" value="ABC_transporter-like_CS"/>
</dbReference>
<dbReference type="PANTHER" id="PTHR42781">
    <property type="entry name" value="SPERMIDINE/PUTRESCINE IMPORT ATP-BINDING PROTEIN POTA"/>
    <property type="match status" value="1"/>
</dbReference>
<dbReference type="SUPFAM" id="SSF50331">
    <property type="entry name" value="MOP-like"/>
    <property type="match status" value="1"/>
</dbReference>
<gene>
    <name evidence="5" type="ORF">FZ942_13170</name>
</gene>
<keyword evidence="3 5" id="KW-0067">ATP-binding</keyword>
<proteinExistence type="predicted"/>
<evidence type="ECO:0000313" key="6">
    <source>
        <dbReference type="Proteomes" id="UP000324927"/>
    </source>
</evidence>
<organism evidence="5 6">
    <name type="scientific">Azospirillum lipoferum</name>
    <dbReference type="NCBI Taxonomy" id="193"/>
    <lineage>
        <taxon>Bacteria</taxon>
        <taxon>Pseudomonadati</taxon>
        <taxon>Pseudomonadota</taxon>
        <taxon>Alphaproteobacteria</taxon>
        <taxon>Rhodospirillales</taxon>
        <taxon>Azospirillaceae</taxon>
        <taxon>Azospirillum</taxon>
    </lineage>
</organism>
<accession>A0A5A9GP56</accession>
<reference evidence="5 6" key="1">
    <citation type="submission" date="2019-08" db="EMBL/GenBank/DDBJ databases">
        <authorList>
            <person name="Grouzdev D."/>
            <person name="Tikhonova E."/>
            <person name="Kravchenko I."/>
        </authorList>
    </citation>
    <scope>NUCLEOTIDE SEQUENCE [LARGE SCALE GENOMIC DNA]</scope>
    <source>
        <strain evidence="5 6">59b</strain>
    </source>
</reference>
<dbReference type="GO" id="GO:0016887">
    <property type="term" value="F:ATP hydrolysis activity"/>
    <property type="evidence" value="ECO:0007669"/>
    <property type="project" value="InterPro"/>
</dbReference>
<dbReference type="PROSITE" id="PS50893">
    <property type="entry name" value="ABC_TRANSPORTER_2"/>
    <property type="match status" value="1"/>
</dbReference>
<dbReference type="Gene3D" id="3.40.50.300">
    <property type="entry name" value="P-loop containing nucleotide triphosphate hydrolases"/>
    <property type="match status" value="1"/>
</dbReference>